<keyword evidence="9" id="KW-1185">Reference proteome</keyword>
<sequence>MLKSINQLKGFVVVGALATSLHVVIATMVEAIFETSPLLANFIGFSSAVMASYLGHTKTTFAIQARHQFHFPRFLFVSLVGLTLSSLITLWGVEKLGFSFAATMLVVGVVVPLFTFFCLKFWALRE</sequence>
<dbReference type="AlphaFoldDB" id="A0A0P1IVB0"/>
<evidence type="ECO:0000256" key="5">
    <source>
        <dbReference type="ARBA" id="ARBA00023136"/>
    </source>
</evidence>
<feature type="domain" description="GtrA/DPMS transmembrane" evidence="7">
    <location>
        <begin position="11"/>
        <end position="123"/>
    </location>
</feature>
<comment type="subcellular location">
    <subcellularLocation>
        <location evidence="1">Membrane</location>
        <topology evidence="1">Multi-pass membrane protein</topology>
    </subcellularLocation>
</comment>
<dbReference type="STRING" id="1715691.TA5113_02540"/>
<dbReference type="Pfam" id="PF04138">
    <property type="entry name" value="GtrA_DPMS_TM"/>
    <property type="match status" value="1"/>
</dbReference>
<gene>
    <name evidence="8" type="ORF">TA5114_03399</name>
</gene>
<dbReference type="InterPro" id="IPR007267">
    <property type="entry name" value="GtrA_DPMS_TM"/>
</dbReference>
<organism evidence="8 9">
    <name type="scientific">Cognatishimia activa</name>
    <dbReference type="NCBI Taxonomy" id="1715691"/>
    <lineage>
        <taxon>Bacteria</taxon>
        <taxon>Pseudomonadati</taxon>
        <taxon>Pseudomonadota</taxon>
        <taxon>Alphaproteobacteria</taxon>
        <taxon>Rhodobacterales</taxon>
        <taxon>Paracoccaceae</taxon>
        <taxon>Cognatishimia</taxon>
    </lineage>
</organism>
<dbReference type="OrthoDB" id="7667275at2"/>
<name>A0A0P1IVB0_9RHOB</name>
<feature type="transmembrane region" description="Helical" evidence="6">
    <location>
        <begin position="74"/>
        <end position="93"/>
    </location>
</feature>
<evidence type="ECO:0000259" key="7">
    <source>
        <dbReference type="Pfam" id="PF04138"/>
    </source>
</evidence>
<dbReference type="PANTHER" id="PTHR38459:SF1">
    <property type="entry name" value="PROPHAGE BACTOPRENOL-LINKED GLUCOSE TRANSLOCASE HOMOLOG"/>
    <property type="match status" value="1"/>
</dbReference>
<evidence type="ECO:0000256" key="6">
    <source>
        <dbReference type="SAM" id="Phobius"/>
    </source>
</evidence>
<dbReference type="GO" id="GO:0005886">
    <property type="term" value="C:plasma membrane"/>
    <property type="evidence" value="ECO:0007669"/>
    <property type="project" value="TreeGrafter"/>
</dbReference>
<dbReference type="RefSeq" id="WP_058316489.1">
    <property type="nucleotide sequence ID" value="NZ_CYTO01000024.1"/>
</dbReference>
<protein>
    <submittedName>
        <fullName evidence="8">GtrA-like protein</fullName>
    </submittedName>
</protein>
<evidence type="ECO:0000256" key="3">
    <source>
        <dbReference type="ARBA" id="ARBA00022692"/>
    </source>
</evidence>
<dbReference type="EMBL" id="CYUE01000025">
    <property type="protein sequence ID" value="CUK27571.1"/>
    <property type="molecule type" value="Genomic_DNA"/>
</dbReference>
<evidence type="ECO:0000256" key="1">
    <source>
        <dbReference type="ARBA" id="ARBA00004141"/>
    </source>
</evidence>
<feature type="transmembrane region" description="Helical" evidence="6">
    <location>
        <begin position="99"/>
        <end position="123"/>
    </location>
</feature>
<proteinExistence type="inferred from homology"/>
<evidence type="ECO:0000313" key="8">
    <source>
        <dbReference type="EMBL" id="CUK27571.1"/>
    </source>
</evidence>
<keyword evidence="4 6" id="KW-1133">Transmembrane helix</keyword>
<evidence type="ECO:0000256" key="2">
    <source>
        <dbReference type="ARBA" id="ARBA00009399"/>
    </source>
</evidence>
<comment type="similarity">
    <text evidence="2">Belongs to the GtrA family.</text>
</comment>
<keyword evidence="5 6" id="KW-0472">Membrane</keyword>
<dbReference type="Proteomes" id="UP000051184">
    <property type="component" value="Unassembled WGS sequence"/>
</dbReference>
<evidence type="ECO:0000313" key="9">
    <source>
        <dbReference type="Proteomes" id="UP000051184"/>
    </source>
</evidence>
<accession>A0A0P1IVB0</accession>
<dbReference type="PANTHER" id="PTHR38459">
    <property type="entry name" value="PROPHAGE BACTOPRENOL-LINKED GLUCOSE TRANSLOCASE HOMOLOG"/>
    <property type="match status" value="1"/>
</dbReference>
<dbReference type="InterPro" id="IPR051401">
    <property type="entry name" value="GtrA_CellWall_Glycosyl"/>
</dbReference>
<evidence type="ECO:0000256" key="4">
    <source>
        <dbReference type="ARBA" id="ARBA00022989"/>
    </source>
</evidence>
<reference evidence="9" key="1">
    <citation type="submission" date="2015-09" db="EMBL/GenBank/DDBJ databases">
        <authorList>
            <person name="Rodrigo-Torres Lidia"/>
            <person name="Arahal R.David."/>
        </authorList>
    </citation>
    <scope>NUCLEOTIDE SEQUENCE [LARGE SCALE GENOMIC DNA]</scope>
    <source>
        <strain evidence="9">CECT 5114</strain>
    </source>
</reference>
<dbReference type="GO" id="GO:0000271">
    <property type="term" value="P:polysaccharide biosynthetic process"/>
    <property type="evidence" value="ECO:0007669"/>
    <property type="project" value="InterPro"/>
</dbReference>
<keyword evidence="3 6" id="KW-0812">Transmembrane</keyword>
<feature type="transmembrane region" description="Helical" evidence="6">
    <location>
        <begin position="36"/>
        <end position="54"/>
    </location>
</feature>